<sequence>MSALDHLANIDRTIGFPQGRGSGIITVLEELDKDGVSVKDGFRAAPCPSFSAEEGIPLMGTTTRKSTLGSDLLLFYTSSCVFSNFFPAPMTVDGIQFLTSEHYFMWIKAKTFKDEEKAEEILSAESVSKQ</sequence>
<dbReference type="InterPro" id="IPR012816">
    <property type="entry name" value="NADAR"/>
</dbReference>
<name>A0AAV5TFY0_9BILA</name>
<protein>
    <recommendedName>
        <fullName evidence="1">NADAR domain-containing protein</fullName>
    </recommendedName>
</protein>
<dbReference type="AlphaFoldDB" id="A0AAV5TFY0"/>
<evidence type="ECO:0000313" key="3">
    <source>
        <dbReference type="Proteomes" id="UP001432027"/>
    </source>
</evidence>
<dbReference type="Proteomes" id="UP001432027">
    <property type="component" value="Unassembled WGS sequence"/>
</dbReference>
<reference evidence="2" key="1">
    <citation type="submission" date="2023-10" db="EMBL/GenBank/DDBJ databases">
        <title>Genome assembly of Pristionchus species.</title>
        <authorList>
            <person name="Yoshida K."/>
            <person name="Sommer R.J."/>
        </authorList>
    </citation>
    <scope>NUCLEOTIDE SEQUENCE</scope>
    <source>
        <strain evidence="2">RS0144</strain>
    </source>
</reference>
<proteinExistence type="predicted"/>
<accession>A0AAV5TFY0</accession>
<keyword evidence="3" id="KW-1185">Reference proteome</keyword>
<dbReference type="EMBL" id="BTSX01000004">
    <property type="protein sequence ID" value="GMS92574.1"/>
    <property type="molecule type" value="Genomic_DNA"/>
</dbReference>
<evidence type="ECO:0000259" key="1">
    <source>
        <dbReference type="Pfam" id="PF08719"/>
    </source>
</evidence>
<dbReference type="Pfam" id="PF08719">
    <property type="entry name" value="NADAR"/>
    <property type="match status" value="1"/>
</dbReference>
<evidence type="ECO:0000313" key="2">
    <source>
        <dbReference type="EMBL" id="GMS92574.1"/>
    </source>
</evidence>
<dbReference type="Gene3D" id="1.10.357.40">
    <property type="entry name" value="YbiA-like"/>
    <property type="match status" value="1"/>
</dbReference>
<feature type="domain" description="NADAR" evidence="1">
    <location>
        <begin position="77"/>
        <end position="128"/>
    </location>
</feature>
<organism evidence="2 3">
    <name type="scientific">Pristionchus entomophagus</name>
    <dbReference type="NCBI Taxonomy" id="358040"/>
    <lineage>
        <taxon>Eukaryota</taxon>
        <taxon>Metazoa</taxon>
        <taxon>Ecdysozoa</taxon>
        <taxon>Nematoda</taxon>
        <taxon>Chromadorea</taxon>
        <taxon>Rhabditida</taxon>
        <taxon>Rhabditina</taxon>
        <taxon>Diplogasteromorpha</taxon>
        <taxon>Diplogasteroidea</taxon>
        <taxon>Neodiplogasteridae</taxon>
        <taxon>Pristionchus</taxon>
    </lineage>
</organism>
<comment type="caution">
    <text evidence="2">The sequence shown here is derived from an EMBL/GenBank/DDBJ whole genome shotgun (WGS) entry which is preliminary data.</text>
</comment>
<dbReference type="SUPFAM" id="SSF143990">
    <property type="entry name" value="YbiA-like"/>
    <property type="match status" value="1"/>
</dbReference>
<gene>
    <name evidence="2" type="ORF">PENTCL1PPCAC_14749</name>
</gene>
<dbReference type="CDD" id="cd15457">
    <property type="entry name" value="NADAR"/>
    <property type="match status" value="1"/>
</dbReference>
<dbReference type="InterPro" id="IPR037238">
    <property type="entry name" value="YbiA-like_sf"/>
</dbReference>